<keyword evidence="4" id="KW-0805">Transcription regulation</keyword>
<feature type="compositionally biased region" description="Polar residues" evidence="8">
    <location>
        <begin position="293"/>
        <end position="302"/>
    </location>
</feature>
<dbReference type="GeneID" id="98141818"/>
<feature type="compositionally biased region" description="Low complexity" evidence="8">
    <location>
        <begin position="280"/>
        <end position="292"/>
    </location>
</feature>
<evidence type="ECO:0000313" key="9">
    <source>
        <dbReference type="EMBL" id="KAL2870520.1"/>
    </source>
</evidence>
<evidence type="ECO:0000256" key="6">
    <source>
        <dbReference type="ARBA" id="ARBA00023163"/>
    </source>
</evidence>
<comment type="similarity">
    <text evidence="1">Belongs to the wetA family.</text>
</comment>
<accession>A0ABR4M146</accession>
<dbReference type="EMBL" id="JBFXLQ010000006">
    <property type="protein sequence ID" value="KAL2870520.1"/>
    <property type="molecule type" value="Genomic_DNA"/>
</dbReference>
<dbReference type="PANTHER" id="PTHR22934:SF25">
    <property type="entry name" value="DEVELOPMENTAL REGULATORY PROTEIN WETA"/>
    <property type="match status" value="1"/>
</dbReference>
<organism evidence="9 10">
    <name type="scientific">Aspergillus lucknowensis</name>
    <dbReference type="NCBI Taxonomy" id="176173"/>
    <lineage>
        <taxon>Eukaryota</taxon>
        <taxon>Fungi</taxon>
        <taxon>Dikarya</taxon>
        <taxon>Ascomycota</taxon>
        <taxon>Pezizomycotina</taxon>
        <taxon>Eurotiomycetes</taxon>
        <taxon>Eurotiomycetidae</taxon>
        <taxon>Eurotiales</taxon>
        <taxon>Aspergillaceae</taxon>
        <taxon>Aspergillus</taxon>
        <taxon>Aspergillus subgen. Nidulantes</taxon>
    </lineage>
</organism>
<evidence type="ECO:0000256" key="2">
    <source>
        <dbReference type="ARBA" id="ARBA00015342"/>
    </source>
</evidence>
<keyword evidence="5" id="KW-0010">Activator</keyword>
<keyword evidence="10" id="KW-1185">Reference proteome</keyword>
<evidence type="ECO:0000256" key="5">
    <source>
        <dbReference type="ARBA" id="ARBA00023159"/>
    </source>
</evidence>
<evidence type="ECO:0000256" key="3">
    <source>
        <dbReference type="ARBA" id="ARBA00022969"/>
    </source>
</evidence>
<feature type="compositionally biased region" description="Low complexity" evidence="8">
    <location>
        <begin position="468"/>
        <end position="478"/>
    </location>
</feature>
<dbReference type="InterPro" id="IPR040112">
    <property type="entry name" value="WetA"/>
</dbReference>
<reference evidence="9 10" key="1">
    <citation type="submission" date="2024-07" db="EMBL/GenBank/DDBJ databases">
        <title>Section-level genome sequencing and comparative genomics of Aspergillus sections Usti and Cavernicolus.</title>
        <authorList>
            <consortium name="Lawrence Berkeley National Laboratory"/>
            <person name="Nybo J.L."/>
            <person name="Vesth T.C."/>
            <person name="Theobald S."/>
            <person name="Frisvad J.C."/>
            <person name="Larsen T.O."/>
            <person name="Kjaerboelling I."/>
            <person name="Rothschild-Mancinelli K."/>
            <person name="Lyhne E.K."/>
            <person name="Kogle M.E."/>
            <person name="Barry K."/>
            <person name="Clum A."/>
            <person name="Na H."/>
            <person name="Ledsgaard L."/>
            <person name="Lin J."/>
            <person name="Lipzen A."/>
            <person name="Kuo A."/>
            <person name="Riley R."/>
            <person name="Mondo S."/>
            <person name="Labutti K."/>
            <person name="Haridas S."/>
            <person name="Pangalinan J."/>
            <person name="Salamov A.A."/>
            <person name="Simmons B.A."/>
            <person name="Magnuson J.K."/>
            <person name="Chen J."/>
            <person name="Drula E."/>
            <person name="Henrissat B."/>
            <person name="Wiebenga A."/>
            <person name="Lubbers R.J."/>
            <person name="Gomes A.C."/>
            <person name="Macurrencykelacurrency M.R."/>
            <person name="Stajich J."/>
            <person name="Grigoriev I.V."/>
            <person name="Mortensen U.H."/>
            <person name="De Vries R.P."/>
            <person name="Baker S.E."/>
            <person name="Andersen M.R."/>
        </authorList>
    </citation>
    <scope>NUCLEOTIDE SEQUENCE [LARGE SCALE GENOMIC DNA]</scope>
    <source>
        <strain evidence="9 10">CBS 449.75</strain>
    </source>
</reference>
<feature type="region of interest" description="Disordered" evidence="8">
    <location>
        <begin position="236"/>
        <end position="302"/>
    </location>
</feature>
<evidence type="ECO:0000313" key="10">
    <source>
        <dbReference type="Proteomes" id="UP001610432"/>
    </source>
</evidence>
<dbReference type="Proteomes" id="UP001610432">
    <property type="component" value="Unassembled WGS sequence"/>
</dbReference>
<evidence type="ECO:0000256" key="1">
    <source>
        <dbReference type="ARBA" id="ARBA00008881"/>
    </source>
</evidence>
<evidence type="ECO:0000256" key="4">
    <source>
        <dbReference type="ARBA" id="ARBA00023015"/>
    </source>
</evidence>
<feature type="compositionally biased region" description="Polar residues" evidence="8">
    <location>
        <begin position="408"/>
        <end position="430"/>
    </location>
</feature>
<gene>
    <name evidence="9" type="ORF">BJX67DRAFT_287303</name>
</gene>
<feature type="region of interest" description="Disordered" evidence="8">
    <location>
        <begin position="408"/>
        <end position="478"/>
    </location>
</feature>
<dbReference type="RefSeq" id="XP_070889499.1">
    <property type="nucleotide sequence ID" value="XM_071026746.1"/>
</dbReference>
<keyword evidence="3" id="KW-0749">Sporulation</keyword>
<dbReference type="PANTHER" id="PTHR22934">
    <property type="entry name" value="PROTEIN ESC1/WETA-RELATED"/>
    <property type="match status" value="1"/>
</dbReference>
<comment type="caution">
    <text evidence="9">The sequence shown here is derived from an EMBL/GenBank/DDBJ whole genome shotgun (WGS) entry which is preliminary data.</text>
</comment>
<feature type="region of interest" description="Disordered" evidence="8">
    <location>
        <begin position="370"/>
        <end position="393"/>
    </location>
</feature>
<keyword evidence="7" id="KW-0183">Conidiation</keyword>
<feature type="compositionally biased region" description="Low complexity" evidence="8">
    <location>
        <begin position="370"/>
        <end position="387"/>
    </location>
</feature>
<proteinExistence type="inferred from homology"/>
<evidence type="ECO:0000256" key="8">
    <source>
        <dbReference type="SAM" id="MobiDB-lite"/>
    </source>
</evidence>
<feature type="compositionally biased region" description="Polar residues" evidence="8">
    <location>
        <begin position="246"/>
        <end position="264"/>
    </location>
</feature>
<evidence type="ECO:0000256" key="7">
    <source>
        <dbReference type="ARBA" id="ARBA00023321"/>
    </source>
</evidence>
<protein>
    <recommendedName>
        <fullName evidence="2">Developmental regulatory protein wetA</fullName>
    </recommendedName>
</protein>
<name>A0ABR4M146_9EURO</name>
<feature type="region of interest" description="Disordered" evidence="8">
    <location>
        <begin position="496"/>
        <end position="521"/>
    </location>
</feature>
<feature type="region of interest" description="Disordered" evidence="8">
    <location>
        <begin position="115"/>
        <end position="167"/>
    </location>
</feature>
<sequence length="545" mass="58872">MFAQPFDHSFNDLFNQYVNVDSSSTDGNKDVPFPCDFDQMFPLDSISNDCGGQSPTASTPQHTCQSAHPWGKDAWGLSQNADCSTNQDNLLFEDSNQAPATLNLSVGLEVPSVGHPPVAETRSPSTPPATPGHKAKANLLTPKSIRRHRGPHDRCGPSLIRSSQVQKSAGRMVYPEAWAQRLQQNFTLRSADECLPLSPPPSDILVQQENISTKHPSTQMNRAVAELPQQLESSYFNHSPAIPMPSSASGPRANQPQRYLNRPNTSTLTPSPPSADDIFSSPHSSDPQSMSSWNPDSLPTAFQFTPELQNHDAQTWWSPIPSGAAQRQASYQHMIASPAPQRPIQTSANNSDLLQGGLMIQLDPTSYDISSSFPSSSIPSTNNSQDSQSYNHGAHAPQEYVDSASFTTPKIQDGSQSPTLSPNTDASPKNGSAIPNEMLIKTTSRRSHGRKLSGQSTITPKPLKRPNSLSGSPKGGSKSVTVSFVNFTAQDSQKILTGVAPSGSSKTKARREQEARERRRKLSEAALNAVRKAGGDVEALEAVFC</sequence>
<keyword evidence="6" id="KW-0804">Transcription</keyword>